<proteinExistence type="predicted"/>
<sequence>MQTVYIVPASTDQAGQCRIVAAKGTFDSPRDSYQAHPELWKEIGIMNSAGKIVCLQATPQMTDSMKDCEPLIAGSYFQFDI</sequence>
<protein>
    <submittedName>
        <fullName evidence="1">Uncharacterized protein</fullName>
    </submittedName>
</protein>
<gene>
    <name evidence="1" type="ORF">AFERRI_400463</name>
</gene>
<organism evidence="1">
    <name type="scientific">Acidithiobacillus ferrivorans</name>
    <dbReference type="NCBI Taxonomy" id="160808"/>
    <lineage>
        <taxon>Bacteria</taxon>
        <taxon>Pseudomonadati</taxon>
        <taxon>Pseudomonadota</taxon>
        <taxon>Acidithiobacillia</taxon>
        <taxon>Acidithiobacillales</taxon>
        <taxon>Acidithiobacillaceae</taxon>
        <taxon>Acidithiobacillus</taxon>
    </lineage>
</organism>
<name>A0A060UPY5_9PROT</name>
<comment type="caution">
    <text evidence="1">The sequence shown here is derived from an EMBL/GenBank/DDBJ whole genome shotgun (WGS) entry which is preliminary data.</text>
</comment>
<dbReference type="EMBL" id="CCCS020000035">
    <property type="protein sequence ID" value="CDQ10682.1"/>
    <property type="molecule type" value="Genomic_DNA"/>
</dbReference>
<accession>A0A060UPY5</accession>
<reference evidence="1" key="2">
    <citation type="submission" date="2014-07" db="EMBL/GenBank/DDBJ databases">
        <title>Initial genome analysis of the psychrotolerant acidophile Acidithiobacillus ferrivorans CF27: insights into iron and sulfur oxidation pathways and into biofilm formation.</title>
        <authorList>
            <person name="Talla E."/>
            <person name="Hedrich S."/>
            <person name="Mangenot S."/>
            <person name="Ji B."/>
            <person name="Johnson D.B."/>
            <person name="Barbe V."/>
            <person name="Bonnefoy V."/>
        </authorList>
    </citation>
    <scope>NUCLEOTIDE SEQUENCE [LARGE SCALE GENOMIC DNA]</scope>
    <source>
        <strain evidence="1">CF27</strain>
    </source>
</reference>
<dbReference type="RefSeq" id="WP_035193244.1">
    <property type="nucleotide sequence ID" value="NZ_LT841305.1"/>
</dbReference>
<dbReference type="AlphaFoldDB" id="A0A060UPY5"/>
<evidence type="ECO:0000313" key="1">
    <source>
        <dbReference type="EMBL" id="CDQ10682.1"/>
    </source>
</evidence>
<reference evidence="1" key="1">
    <citation type="submission" date="2014-03" db="EMBL/GenBank/DDBJ databases">
        <authorList>
            <person name="Genoscope - CEA"/>
        </authorList>
    </citation>
    <scope>NUCLEOTIDE SEQUENCE [LARGE SCALE GENOMIC DNA]</scope>
    <source>
        <strain evidence="1">CF27</strain>
    </source>
</reference>